<proteinExistence type="predicted"/>
<sequence length="227" mass="26060">MCNKIDVLGVHIDYMDAESSMNRIAEMMKSDRMDMVSVVTMSTLMLARRDPVWKKYIEDMDLTVIGDDEILKAADILMGPIKEEVQNNKFIELFFDFMIQNQKQIFALGETKEEVEGLRNYLHNDYPGIQIVGEAVVQDDASPEKYMNEINSLTVDVIVSGLSGFRQDMLAFENKSQLNSKLWLCLGKQPFIQSNAGLKVSLWSTLLRKNAFKRMVAKYKEENHMIV</sequence>
<dbReference type="InterPro" id="IPR004629">
    <property type="entry name" value="WecG_TagA_CpsF"/>
</dbReference>
<evidence type="ECO:0000313" key="4">
    <source>
        <dbReference type="Proteomes" id="UP000593601"/>
    </source>
</evidence>
<dbReference type="GO" id="GO:0016758">
    <property type="term" value="F:hexosyltransferase activity"/>
    <property type="evidence" value="ECO:0007669"/>
    <property type="project" value="TreeGrafter"/>
</dbReference>
<keyword evidence="2 3" id="KW-0808">Transferase</keyword>
<dbReference type="Pfam" id="PF03808">
    <property type="entry name" value="Glyco_tran_WecG"/>
    <property type="match status" value="1"/>
</dbReference>
<gene>
    <name evidence="3" type="ORF">INP51_02150</name>
</gene>
<organism evidence="3 4">
    <name type="scientific">Blautia liquoris</name>
    <dbReference type="NCBI Taxonomy" id="2779518"/>
    <lineage>
        <taxon>Bacteria</taxon>
        <taxon>Bacillati</taxon>
        <taxon>Bacillota</taxon>
        <taxon>Clostridia</taxon>
        <taxon>Lachnospirales</taxon>
        <taxon>Lachnospiraceae</taxon>
        <taxon>Blautia</taxon>
    </lineage>
</organism>
<evidence type="ECO:0000256" key="1">
    <source>
        <dbReference type="ARBA" id="ARBA00022676"/>
    </source>
</evidence>
<dbReference type="EMBL" id="CP063304">
    <property type="protein sequence ID" value="QOV19800.1"/>
    <property type="molecule type" value="Genomic_DNA"/>
</dbReference>
<keyword evidence="4" id="KW-1185">Reference proteome</keyword>
<name>A0A7M2RKD9_9FIRM</name>
<dbReference type="PANTHER" id="PTHR34136:SF1">
    <property type="entry name" value="UDP-N-ACETYL-D-MANNOSAMINURONIC ACID TRANSFERASE"/>
    <property type="match status" value="1"/>
</dbReference>
<accession>A0A7M2RKD9</accession>
<dbReference type="KEGG" id="bliq:INP51_02150"/>
<reference evidence="3 4" key="1">
    <citation type="submission" date="2020-10" db="EMBL/GenBank/DDBJ databases">
        <title>Blautia liquoris sp.nov., isolated from the mud in a fermentation cellar used for the production of Chinese strong-flavoured liquor.</title>
        <authorList>
            <person name="Lu L."/>
        </authorList>
    </citation>
    <scope>NUCLEOTIDE SEQUENCE [LARGE SCALE GENOMIC DNA]</scope>
    <source>
        <strain evidence="3 4">LZLJ-3</strain>
    </source>
</reference>
<protein>
    <submittedName>
        <fullName evidence="3">WecB/TagA/CpsF family glycosyltransferase</fullName>
    </submittedName>
</protein>
<evidence type="ECO:0000313" key="3">
    <source>
        <dbReference type="EMBL" id="QOV19800.1"/>
    </source>
</evidence>
<dbReference type="RefSeq" id="WP_193736120.1">
    <property type="nucleotide sequence ID" value="NZ_CP063304.1"/>
</dbReference>
<evidence type="ECO:0000256" key="2">
    <source>
        <dbReference type="ARBA" id="ARBA00022679"/>
    </source>
</evidence>
<dbReference type="Proteomes" id="UP000593601">
    <property type="component" value="Chromosome"/>
</dbReference>
<dbReference type="PANTHER" id="PTHR34136">
    <property type="match status" value="1"/>
</dbReference>
<keyword evidence="1" id="KW-0328">Glycosyltransferase</keyword>
<dbReference type="AlphaFoldDB" id="A0A7M2RKD9"/>